<proteinExistence type="predicted"/>
<organism evidence="1">
    <name type="scientific">Mediterraneibacter gnavus</name>
    <name type="common">Ruminococcus gnavus</name>
    <dbReference type="NCBI Taxonomy" id="33038"/>
    <lineage>
        <taxon>Bacteria</taxon>
        <taxon>Bacillati</taxon>
        <taxon>Bacillota</taxon>
        <taxon>Clostridia</taxon>
        <taxon>Lachnospirales</taxon>
        <taxon>Lachnospiraceae</taxon>
        <taxon>Mediterraneibacter</taxon>
    </lineage>
</organism>
<dbReference type="EMBL" id="CACRUK010000010">
    <property type="protein sequence ID" value="VYT84351.1"/>
    <property type="molecule type" value="Genomic_DNA"/>
</dbReference>
<dbReference type="RefSeq" id="WP_156728949.1">
    <property type="nucleotide sequence ID" value="NZ_CACRUK010000010.1"/>
</dbReference>
<reference evidence="1" key="1">
    <citation type="submission" date="2019-11" db="EMBL/GenBank/DDBJ databases">
        <authorList>
            <person name="Feng L."/>
        </authorList>
    </citation>
    <scope>NUCLEOTIDE SEQUENCE</scope>
    <source>
        <strain evidence="1">RgnavusLFYP19</strain>
    </source>
</reference>
<evidence type="ECO:0000313" key="1">
    <source>
        <dbReference type="EMBL" id="VYT84351.1"/>
    </source>
</evidence>
<name>A0A6N2ZY24_MEDGN</name>
<sequence length="450" mass="53666">MKKRQKRERKKQDRGIVDFMMVTNHFFHSLREWILEMEDPRNQSYITYTQADLTYMGILKNICGQYSMREMEENFNDDNCIATLKLLSGNQYLEEMPHYDTLNYYLEKLSPDCLSELRKKMVKSLIKGKQFNRNRLLGKYWRVILDGTGLFYFKEKHCDNCLCTEKQMADGKKIKLYYHKVLEAKIVLSDQVVISLGTEFIENEKENVTKQDCELNAAKRLLKKIKKAYPRLPICIQGDALYAAENFMNLCKETYHWEYIFTQKETRQKSLDESYEWIKKGEGTEKITGLCQEKGTGWYANHVEEVAGKTEVMNVFEYQYETKDKHEKIQIIRFRWISSLEITKRNLEEMILAARGRWKIENEGFNNQKNGLYRIEHLNSYNSNAMKNHYLLTQIADILMQLYIAWNPYIKELKQSIKNTSSWLLESFRRQTVTSEDVSYIQRYTTVYLE</sequence>
<gene>
    <name evidence="1" type="ORF">RGLFYP19_00847</name>
</gene>
<accession>A0A6N2ZY24</accession>
<dbReference type="AlphaFoldDB" id="A0A6N2ZY24"/>
<protein>
    <submittedName>
        <fullName evidence="1">Uncharacterized protein</fullName>
    </submittedName>
</protein>